<keyword evidence="2" id="KW-1185">Reference proteome</keyword>
<dbReference type="RefSeq" id="XP_038866733.1">
    <property type="nucleotide sequence ID" value="XM_039010805.1"/>
</dbReference>
<evidence type="ECO:0000313" key="2">
    <source>
        <dbReference type="Proteomes" id="UP000808372"/>
    </source>
</evidence>
<evidence type="ECO:0000313" key="3">
    <source>
        <dbReference type="RefSeq" id="XP_038866647.1"/>
    </source>
</evidence>
<organism evidence="2 5">
    <name type="scientific">Salvelinus namaycush</name>
    <name type="common">Lake trout</name>
    <name type="synonym">Salmo namaycush</name>
    <dbReference type="NCBI Taxonomy" id="8040"/>
    <lineage>
        <taxon>Eukaryota</taxon>
        <taxon>Metazoa</taxon>
        <taxon>Chordata</taxon>
        <taxon>Craniata</taxon>
        <taxon>Vertebrata</taxon>
        <taxon>Euteleostomi</taxon>
        <taxon>Actinopterygii</taxon>
        <taxon>Neopterygii</taxon>
        <taxon>Teleostei</taxon>
        <taxon>Protacanthopterygii</taxon>
        <taxon>Salmoniformes</taxon>
        <taxon>Salmonidae</taxon>
        <taxon>Salmoninae</taxon>
        <taxon>Salvelinus</taxon>
    </lineage>
</organism>
<feature type="region of interest" description="Disordered" evidence="1">
    <location>
        <begin position="134"/>
        <end position="171"/>
    </location>
</feature>
<dbReference type="RefSeq" id="XP_038866907.1">
    <property type="nucleotide sequence ID" value="XM_039010979.1"/>
</dbReference>
<reference evidence="3 4" key="1">
    <citation type="submission" date="2025-04" db="UniProtKB">
        <authorList>
            <consortium name="RefSeq"/>
        </authorList>
    </citation>
    <scope>IDENTIFICATION</scope>
    <source>
        <tissue evidence="3 4">White muscle</tissue>
    </source>
</reference>
<protein>
    <submittedName>
        <fullName evidence="3 4">Uncharacterized protein LOC120061121 isoform X1</fullName>
    </submittedName>
</protein>
<gene>
    <name evidence="3 4 5 6" type="primary">LOC120061121</name>
</gene>
<evidence type="ECO:0000313" key="6">
    <source>
        <dbReference type="RefSeq" id="XP_038866907.1"/>
    </source>
</evidence>
<dbReference type="AlphaFoldDB" id="A0A8U1EZG1"/>
<accession>A0A8U1EZG1</accession>
<dbReference type="InterPro" id="IPR039471">
    <property type="entry name" value="CXorf65-like"/>
</dbReference>
<evidence type="ECO:0000313" key="5">
    <source>
        <dbReference type="RefSeq" id="XP_038866818.1"/>
    </source>
</evidence>
<evidence type="ECO:0000313" key="4">
    <source>
        <dbReference type="RefSeq" id="XP_038866733.1"/>
    </source>
</evidence>
<dbReference type="GeneID" id="120061121"/>
<dbReference type="PANTHER" id="PTHR33887">
    <property type="entry name" value="PB1 DOMAIN-CONTAINING PROTEIN"/>
    <property type="match status" value="1"/>
</dbReference>
<dbReference type="RefSeq" id="XP_038866818.1">
    <property type="nucleotide sequence ID" value="XM_039010890.1"/>
</dbReference>
<name>A0A8U1EZG1_SALNM</name>
<evidence type="ECO:0000256" key="1">
    <source>
        <dbReference type="SAM" id="MobiDB-lite"/>
    </source>
</evidence>
<dbReference type="Proteomes" id="UP000808372">
    <property type="component" value="Chromosome 1"/>
</dbReference>
<feature type="compositionally biased region" description="Polar residues" evidence="1">
    <location>
        <begin position="150"/>
        <end position="160"/>
    </location>
</feature>
<dbReference type="RefSeq" id="XP_038866647.1">
    <property type="nucleotide sequence ID" value="XM_039010719.1"/>
</dbReference>
<dbReference type="PANTHER" id="PTHR33887:SF1">
    <property type="entry name" value="GENE 867-RELATED"/>
    <property type="match status" value="1"/>
</dbReference>
<sequence>MKYGVIDRGYVQKYFSFITLKEAQTELFNLNCRMINFIHSLKERCDLDPQDCVDLMDRTGELVNLSDKEESMEQASSLMKKRHSYVLIRICKGDRTEGQKYVPLLNDLDKSHPELVGNAKNTFIHSTEVLKKLSNPCKERDRKGGPSRKGSVNQTWSKATAGNKKSHSGKL</sequence>
<dbReference type="KEGG" id="snh:120061121"/>
<dbReference type="Pfam" id="PF15874">
    <property type="entry name" value="Il2rg"/>
    <property type="match status" value="1"/>
</dbReference>
<proteinExistence type="predicted"/>